<keyword evidence="2 5" id="KW-0808">Transferase</keyword>
<evidence type="ECO:0000256" key="2">
    <source>
        <dbReference type="ARBA" id="ARBA00022679"/>
    </source>
</evidence>
<dbReference type="RefSeq" id="WP_142119599.1">
    <property type="nucleotide sequence ID" value="NZ_BAAASV010000007.1"/>
</dbReference>
<comment type="caution">
    <text evidence="5">The sequence shown here is derived from an EMBL/GenBank/DDBJ whole genome shotgun (WGS) entry which is preliminary data.</text>
</comment>
<proteinExistence type="predicted"/>
<keyword evidence="6" id="KW-1185">Reference proteome</keyword>
<dbReference type="InterPro" id="IPR028098">
    <property type="entry name" value="Glyco_trans_4-like_N"/>
</dbReference>
<evidence type="ECO:0000313" key="6">
    <source>
        <dbReference type="Proteomes" id="UP000315389"/>
    </source>
</evidence>
<dbReference type="PANTHER" id="PTHR12526">
    <property type="entry name" value="GLYCOSYLTRANSFERASE"/>
    <property type="match status" value="1"/>
</dbReference>
<dbReference type="Pfam" id="PF00534">
    <property type="entry name" value="Glycos_transf_1"/>
    <property type="match status" value="1"/>
</dbReference>
<sequence length="391" mass="41871">MTPAVLIVVGRASGGVAQQVGMQVRALHERGIPVEVWGPHSTLDSLGGIPSQVQTQVVDVGERPALRDVATVRRLRRAWSRFAVVHAHGARAGALAALASVGINPAVRRTRFVVTLHNRPIGSRPVRFVGWLLVWLVAQRGDAVLAVSPDLVRRVKVLAAGRYAFSLVARRHRPLVDLAIVAAPIPVDEVPASLEEARRRATATRYVLEWPQDEFIVATVARLAPQKGLDSVISAAIELAQGAFSGRRWRWLVIGDGPLRAQLEAAARDSGVAANVEFLGRRSDAVTLMRLADIVVSPALWEGQSVAIMEALGVGAALVATDVGGTRGVTGRAARLVAPARPDALADQIAAVASSTMLTDQLRTAAIRRARTLPRVPQLLDQLRRAYDSTI</sequence>
<dbReference type="AlphaFoldDB" id="A0A542ZW29"/>
<protein>
    <submittedName>
        <fullName evidence="5">Glycosyltransferase involved in cell wall biosynthesis</fullName>
    </submittedName>
</protein>
<keyword evidence="1" id="KW-0328">Glycosyltransferase</keyword>
<dbReference type="GO" id="GO:0016757">
    <property type="term" value="F:glycosyltransferase activity"/>
    <property type="evidence" value="ECO:0007669"/>
    <property type="project" value="UniProtKB-KW"/>
</dbReference>
<evidence type="ECO:0000259" key="4">
    <source>
        <dbReference type="Pfam" id="PF13579"/>
    </source>
</evidence>
<dbReference type="Gene3D" id="3.40.50.2000">
    <property type="entry name" value="Glycogen Phosphorylase B"/>
    <property type="match status" value="2"/>
</dbReference>
<evidence type="ECO:0000256" key="1">
    <source>
        <dbReference type="ARBA" id="ARBA00022676"/>
    </source>
</evidence>
<organism evidence="5 6">
    <name type="scientific">Rarobacter faecitabidus</name>
    <dbReference type="NCBI Taxonomy" id="13243"/>
    <lineage>
        <taxon>Bacteria</taxon>
        <taxon>Bacillati</taxon>
        <taxon>Actinomycetota</taxon>
        <taxon>Actinomycetes</taxon>
        <taxon>Micrococcales</taxon>
        <taxon>Rarobacteraceae</taxon>
        <taxon>Rarobacter</taxon>
    </lineage>
</organism>
<dbReference type="Proteomes" id="UP000315389">
    <property type="component" value="Unassembled WGS sequence"/>
</dbReference>
<feature type="domain" description="Glycosyltransferase subfamily 4-like N-terminal" evidence="4">
    <location>
        <begin position="14"/>
        <end position="155"/>
    </location>
</feature>
<dbReference type="Pfam" id="PF13579">
    <property type="entry name" value="Glyco_trans_4_4"/>
    <property type="match status" value="1"/>
</dbReference>
<gene>
    <name evidence="5" type="ORF">FB461_1071</name>
</gene>
<evidence type="ECO:0000313" key="5">
    <source>
        <dbReference type="EMBL" id="TQL64565.1"/>
    </source>
</evidence>
<dbReference type="InterPro" id="IPR001296">
    <property type="entry name" value="Glyco_trans_1"/>
</dbReference>
<feature type="domain" description="Glycosyl transferase family 1" evidence="3">
    <location>
        <begin position="207"/>
        <end position="367"/>
    </location>
</feature>
<dbReference type="OrthoDB" id="3268555at2"/>
<dbReference type="EMBL" id="VFOS01000001">
    <property type="protein sequence ID" value="TQL64565.1"/>
    <property type="molecule type" value="Genomic_DNA"/>
</dbReference>
<dbReference type="PANTHER" id="PTHR12526:SF510">
    <property type="entry name" value="D-INOSITOL 3-PHOSPHATE GLYCOSYLTRANSFERASE"/>
    <property type="match status" value="1"/>
</dbReference>
<dbReference type="SUPFAM" id="SSF53756">
    <property type="entry name" value="UDP-Glycosyltransferase/glycogen phosphorylase"/>
    <property type="match status" value="1"/>
</dbReference>
<name>A0A542ZW29_RARFA</name>
<reference evidence="5 6" key="1">
    <citation type="submission" date="2019-06" db="EMBL/GenBank/DDBJ databases">
        <title>Sequencing the genomes of 1000 actinobacteria strains.</title>
        <authorList>
            <person name="Klenk H.-P."/>
        </authorList>
    </citation>
    <scope>NUCLEOTIDE SEQUENCE [LARGE SCALE GENOMIC DNA]</scope>
    <source>
        <strain evidence="5 6">DSM 4813</strain>
    </source>
</reference>
<evidence type="ECO:0000259" key="3">
    <source>
        <dbReference type="Pfam" id="PF00534"/>
    </source>
</evidence>
<accession>A0A542ZW29</accession>